<dbReference type="AlphaFoldDB" id="A0A1M4YJS8"/>
<organism evidence="2 3">
    <name type="scientific">Desulfacinum infernum DSM 9756</name>
    <dbReference type="NCBI Taxonomy" id="1121391"/>
    <lineage>
        <taxon>Bacteria</taxon>
        <taxon>Pseudomonadati</taxon>
        <taxon>Thermodesulfobacteriota</taxon>
        <taxon>Syntrophobacteria</taxon>
        <taxon>Syntrophobacterales</taxon>
        <taxon>Syntrophobacteraceae</taxon>
        <taxon>Desulfacinum</taxon>
    </lineage>
</organism>
<dbReference type="OrthoDB" id="5497069at2"/>
<dbReference type="EMBL" id="FQVB01000010">
    <property type="protein sequence ID" value="SHF06105.1"/>
    <property type="molecule type" value="Genomic_DNA"/>
</dbReference>
<dbReference type="Proteomes" id="UP000184076">
    <property type="component" value="Unassembled WGS sequence"/>
</dbReference>
<accession>A0A1M4YJS8</accession>
<protein>
    <submittedName>
        <fullName evidence="2">Uncharacterized protein</fullName>
    </submittedName>
</protein>
<evidence type="ECO:0000256" key="1">
    <source>
        <dbReference type="SAM" id="MobiDB-lite"/>
    </source>
</evidence>
<keyword evidence="3" id="KW-1185">Reference proteome</keyword>
<reference evidence="3" key="1">
    <citation type="submission" date="2016-11" db="EMBL/GenBank/DDBJ databases">
        <authorList>
            <person name="Varghese N."/>
            <person name="Submissions S."/>
        </authorList>
    </citation>
    <scope>NUCLEOTIDE SEQUENCE [LARGE SCALE GENOMIC DNA]</scope>
    <source>
        <strain evidence="3">DSM 9756</strain>
    </source>
</reference>
<sequence>MDPMWGGIFLEKALHLSCRRGRSGPELHRELRLLWREATRKSHCAPEAPDADVGLLVCRWPREHPLSACPSFLFYCGLPPEGPRPYRAVFNSRKTRSTPRAAPWVRALRNALAHHENRPGVWLGSFGTPTYDLVTCHALSLEKPCIVVAPPHRSLSFREAYRAYGPDRPPRALLSCLPGRSVCPPARAMQCRDRLLAALADQWVLLEIRRGGTLEQALRDELRLRPRPAELWMPAREDAASGGGAALQSEFPHCIRDRYQAGASSRPEPPERASPPAIPSHPAADLPWDDHLYHYTRSRPGPWPGQSVCEWARDLLEDAPWADHTALDTLLRILREGRLRGSSRLIRGGHCVVSWTAVPPGELARITRWHPGLIRWTFEPYGIAVRRPALKALGVRPAIYAHPGHYETLRERDRYRFQVHDPPERSWKIEREWRLMGDLDLGGLSPDDWFAIVPTKEEADRLRRHLTRPVSVIPLCGE</sequence>
<evidence type="ECO:0000313" key="3">
    <source>
        <dbReference type="Proteomes" id="UP000184076"/>
    </source>
</evidence>
<name>A0A1M4YJS8_9BACT</name>
<dbReference type="STRING" id="1121391.SAMN02745206_01284"/>
<feature type="region of interest" description="Disordered" evidence="1">
    <location>
        <begin position="260"/>
        <end position="281"/>
    </location>
</feature>
<proteinExistence type="predicted"/>
<evidence type="ECO:0000313" key="2">
    <source>
        <dbReference type="EMBL" id="SHF06105.1"/>
    </source>
</evidence>
<gene>
    <name evidence="2" type="ORF">SAMN02745206_01284</name>
</gene>
<dbReference type="RefSeq" id="WP_143156383.1">
    <property type="nucleotide sequence ID" value="NZ_FQVB01000010.1"/>
</dbReference>